<name>A0A0Q1AF04_9CORY</name>
<evidence type="ECO:0000313" key="1">
    <source>
        <dbReference type="EMBL" id="KQB85249.1"/>
    </source>
</evidence>
<comment type="caution">
    <text evidence="1">The sequence shown here is derived from an EMBL/GenBank/DDBJ whole genome shotgun (WGS) entry which is preliminary data.</text>
</comment>
<keyword evidence="2" id="KW-1185">Reference proteome</keyword>
<protein>
    <submittedName>
        <fullName evidence="1">Uncharacterized protein</fullName>
    </submittedName>
</protein>
<dbReference type="Proteomes" id="UP000050517">
    <property type="component" value="Unassembled WGS sequence"/>
</dbReference>
<dbReference type="OrthoDB" id="4424197at2"/>
<gene>
    <name evidence="1" type="ORF">Cocul_00387</name>
</gene>
<proteinExistence type="predicted"/>
<dbReference type="RefSeq" id="WP_055121606.1">
    <property type="nucleotide sequence ID" value="NZ_LKST01000001.1"/>
</dbReference>
<sequence length="192" mass="20820">MSARIARTLLPSLILVIFLGGVLLLGSWAQSRGEATPLINGDSVGIEAEESYADYQTRAAASLRAAPEDQSAYALVVFRDWLDPEQAGALVEPLDRVNAEIVDAVHIAALPEPVAEASRAEVLDLGMQRTLVIYDTAKPRLSAVVVRDTGATLRDWAREHEEDLTAVDVLPADAVWGFFGIRFTPPMDHEGE</sequence>
<dbReference type="AlphaFoldDB" id="A0A0Q1AF04"/>
<reference evidence="1 2" key="1">
    <citation type="submission" date="2015-10" db="EMBL/GenBank/DDBJ databases">
        <title>Corynebacteirum lowii and Corynebacterium oculi species nova, derived from human clinical disease and and emended description of Corynebacterium mastiditis.</title>
        <authorList>
            <person name="Bernard K."/>
            <person name="Pacheco A.L."/>
            <person name="Mcdougall C."/>
            <person name="Burtx T."/>
            <person name="Weibe D."/>
            <person name="Tyler S."/>
            <person name="Olson A.B."/>
            <person name="Cnockaert M."/>
            <person name="Eguchi H."/>
            <person name="Kuwahara T."/>
            <person name="Nakayama-Imaohji H."/>
            <person name="Boudewijins M."/>
            <person name="Van Hoecke F."/>
            <person name="Bernier A.-M."/>
            <person name="Vandamme P."/>
        </authorList>
    </citation>
    <scope>NUCLEOTIDE SEQUENCE [LARGE SCALE GENOMIC DNA]</scope>
    <source>
        <strain evidence="1 2">NML 130210</strain>
    </source>
</reference>
<dbReference type="EMBL" id="LKST01000001">
    <property type="protein sequence ID" value="KQB85249.1"/>
    <property type="molecule type" value="Genomic_DNA"/>
</dbReference>
<dbReference type="PATRIC" id="fig|1544416.3.peg.391"/>
<evidence type="ECO:0000313" key="2">
    <source>
        <dbReference type="Proteomes" id="UP000050517"/>
    </source>
</evidence>
<organism evidence="1 2">
    <name type="scientific">Corynebacterium oculi</name>
    <dbReference type="NCBI Taxonomy" id="1544416"/>
    <lineage>
        <taxon>Bacteria</taxon>
        <taxon>Bacillati</taxon>
        <taxon>Actinomycetota</taxon>
        <taxon>Actinomycetes</taxon>
        <taxon>Mycobacteriales</taxon>
        <taxon>Corynebacteriaceae</taxon>
        <taxon>Corynebacterium</taxon>
    </lineage>
</organism>
<dbReference type="STRING" id="1544416.Cocul_00387"/>
<accession>A0A0Q1AF04</accession>